<sequence>MIFKDLYQRYLASPRTASLAPDVALNYIPTTTKVEGADAVLHHLTRQDHVIKTKSETILDAVEGNASICVDVETTVEFVSGGGAYLPSLDDNFLSDRVATFPTIHIVRFNAQNQIHNVRIYWDQASLLKQVEVIGARSRAWPIRDAKEQTRLIKAASSATPAPTTDDNVSSSSRPTSRSDDPESKLASPGKKHIKDPYAAESLFHLLSPESGRPEPVRPPRAPASAKPPSRNLDDLFVRDDNVEDAPVATPSKTAIAPKAGAGKNFQRARIFDDDDTVREQDGPQQIAYRAHPKRYQHFELGADNSEREIKATETRPLSYARPQWNFEDFATPEKPRREIRPQEVRHFGWSDDEAQETPPARPHVPHPRPDAKTQIHIGDPNDEGSGARIISSFQNKGMNLYKNPLYSEDDDDEDPALQDVSNQKKQQQRPLSVVNRGPNRRNDFENHWNVTDEAPPVAPEASAENEKPAGSDRQKAVRMMEPSWGLYDESPQPRKTVNVVPGRRAGKNVKSQSWNNIYGDEELV</sequence>
<feature type="region of interest" description="Disordered" evidence="1">
    <location>
        <begin position="208"/>
        <end position="233"/>
    </location>
</feature>
<feature type="compositionally biased region" description="Low complexity" evidence="1">
    <location>
        <begin position="454"/>
        <end position="463"/>
    </location>
</feature>
<dbReference type="OrthoDB" id="1162399at2759"/>
<dbReference type="EMBL" id="KZ559524">
    <property type="protein sequence ID" value="PLN82729.1"/>
    <property type="molecule type" value="Genomic_DNA"/>
</dbReference>
<accession>A0A2J5HZ09</accession>
<dbReference type="Proteomes" id="UP000235023">
    <property type="component" value="Unassembled WGS sequence"/>
</dbReference>
<dbReference type="Gene3D" id="3.10.450.50">
    <property type="match status" value="1"/>
</dbReference>
<protein>
    <recommendedName>
        <fullName evidence="4">NTF2 domain-containing protein</fullName>
    </recommendedName>
</protein>
<evidence type="ECO:0000313" key="2">
    <source>
        <dbReference type="EMBL" id="PLN82729.1"/>
    </source>
</evidence>
<feature type="region of interest" description="Disordered" evidence="1">
    <location>
        <begin position="348"/>
        <end position="389"/>
    </location>
</feature>
<evidence type="ECO:0000256" key="1">
    <source>
        <dbReference type="SAM" id="MobiDB-lite"/>
    </source>
</evidence>
<evidence type="ECO:0000313" key="3">
    <source>
        <dbReference type="Proteomes" id="UP000235023"/>
    </source>
</evidence>
<dbReference type="AlphaFoldDB" id="A0A2J5HZ09"/>
<feature type="region of interest" description="Disordered" evidence="1">
    <location>
        <begin position="154"/>
        <end position="194"/>
    </location>
</feature>
<feature type="compositionally biased region" description="Polar residues" evidence="1">
    <location>
        <begin position="420"/>
        <end position="431"/>
    </location>
</feature>
<organism evidence="2 3">
    <name type="scientific">Aspergillus taichungensis</name>
    <dbReference type="NCBI Taxonomy" id="482145"/>
    <lineage>
        <taxon>Eukaryota</taxon>
        <taxon>Fungi</taxon>
        <taxon>Dikarya</taxon>
        <taxon>Ascomycota</taxon>
        <taxon>Pezizomycotina</taxon>
        <taxon>Eurotiomycetes</taxon>
        <taxon>Eurotiomycetidae</taxon>
        <taxon>Eurotiales</taxon>
        <taxon>Aspergillaceae</taxon>
        <taxon>Aspergillus</taxon>
        <taxon>Aspergillus subgen. Circumdati</taxon>
    </lineage>
</organism>
<feature type="compositionally biased region" description="Basic and acidic residues" evidence="1">
    <location>
        <begin position="465"/>
        <end position="476"/>
    </location>
</feature>
<dbReference type="SUPFAM" id="SSF54427">
    <property type="entry name" value="NTF2-like"/>
    <property type="match status" value="1"/>
</dbReference>
<feature type="compositionally biased region" description="Acidic residues" evidence="1">
    <location>
        <begin position="408"/>
        <end position="417"/>
    </location>
</feature>
<name>A0A2J5HZ09_9EURO</name>
<reference evidence="3" key="1">
    <citation type="submission" date="2017-12" db="EMBL/GenBank/DDBJ databases">
        <authorList>
            <consortium name="DOE Joint Genome Institute"/>
            <person name="Mondo S.J."/>
            <person name="Kjaerbolling I."/>
            <person name="Vesth T.C."/>
            <person name="Frisvad J.C."/>
            <person name="Nybo J.L."/>
            <person name="Theobald S."/>
            <person name="Kuo A."/>
            <person name="Bowyer P."/>
            <person name="Matsuda Y."/>
            <person name="Lyhne E.K."/>
            <person name="Kogle M.E."/>
            <person name="Clum A."/>
            <person name="Lipzen A."/>
            <person name="Salamov A."/>
            <person name="Ngan C.Y."/>
            <person name="Daum C."/>
            <person name="Chiniquy J."/>
            <person name="Barry K."/>
            <person name="LaButti K."/>
            <person name="Haridas S."/>
            <person name="Simmons B.A."/>
            <person name="Magnuson J.K."/>
            <person name="Mortensen U.H."/>
            <person name="Larsen T.O."/>
            <person name="Grigoriev I.V."/>
            <person name="Baker S.E."/>
            <person name="Andersen M.R."/>
            <person name="Nordberg H.P."/>
            <person name="Cantor M.N."/>
            <person name="Hua S.X."/>
        </authorList>
    </citation>
    <scope>NUCLEOTIDE SEQUENCE [LARGE SCALE GENOMIC DNA]</scope>
    <source>
        <strain evidence="3">IBT 19404</strain>
    </source>
</reference>
<evidence type="ECO:0008006" key="4">
    <source>
        <dbReference type="Google" id="ProtNLM"/>
    </source>
</evidence>
<gene>
    <name evidence="2" type="ORF">BDW42DRAFT_73811</name>
</gene>
<feature type="region of interest" description="Disordered" evidence="1">
    <location>
        <begin position="402"/>
        <end position="505"/>
    </location>
</feature>
<keyword evidence="3" id="KW-1185">Reference proteome</keyword>
<dbReference type="InterPro" id="IPR032710">
    <property type="entry name" value="NTF2-like_dom_sf"/>
</dbReference>
<proteinExistence type="predicted"/>
<feature type="compositionally biased region" description="Low complexity" evidence="1">
    <location>
        <begin position="155"/>
        <end position="176"/>
    </location>
</feature>